<reference evidence="17 18" key="1">
    <citation type="journal article" date="2000" name="Nature">
        <title>The genome sequence of the thermoacidophilic scavenger Thermoplasma acidophilum.</title>
        <authorList>
            <person name="Ruepp A."/>
            <person name="Graml W."/>
            <person name="Santos-Martinez M.L."/>
            <person name="Koretke K.K."/>
            <person name="Volker C."/>
            <person name="Mewes H.W."/>
            <person name="Frishman D."/>
            <person name="Stocker S."/>
            <person name="Lupas A.N."/>
            <person name="Baumeister W."/>
        </authorList>
    </citation>
    <scope>NUCLEOTIDE SEQUENCE [LARGE SCALE GENOMIC DNA]</scope>
    <source>
        <strain evidence="18">ATCC 25905 / DSM 1728 / JCM 9062 / NBRC 15155 / AMRC-C165</strain>
    </source>
</reference>
<keyword evidence="9 14" id="KW-0560">Oxidoreductase</keyword>
<evidence type="ECO:0000256" key="9">
    <source>
        <dbReference type="ARBA" id="ARBA00023002"/>
    </source>
</evidence>
<dbReference type="InterPro" id="IPR009014">
    <property type="entry name" value="Transketo_C/PFOR_II"/>
</dbReference>
<feature type="binding site" evidence="15">
    <location>
        <position position="577"/>
    </location>
    <ligand>
        <name>[4Fe-4S] cluster</name>
        <dbReference type="ChEBI" id="CHEBI:49883"/>
        <label>2</label>
    </ligand>
</feature>
<dbReference type="GO" id="GO:0043805">
    <property type="term" value="F:indolepyruvate ferredoxin oxidoreductase activity"/>
    <property type="evidence" value="ECO:0007669"/>
    <property type="project" value="UniProtKB-UniRule"/>
</dbReference>
<dbReference type="KEGG" id="tac:Ta1012"/>
<keyword evidence="18" id="KW-1185">Reference proteome</keyword>
<feature type="binding site" evidence="15">
    <location>
        <position position="557"/>
    </location>
    <ligand>
        <name>[4Fe-4S] cluster</name>
        <dbReference type="ChEBI" id="CHEBI:49883"/>
        <label>2</label>
    </ligand>
</feature>
<evidence type="ECO:0000256" key="10">
    <source>
        <dbReference type="ARBA" id="ARBA00023004"/>
    </source>
</evidence>
<dbReference type="SUPFAM" id="SSF52922">
    <property type="entry name" value="TK C-terminal domain-like"/>
    <property type="match status" value="1"/>
</dbReference>
<dbReference type="STRING" id="273075.gene:9572232"/>
<protein>
    <recommendedName>
        <fullName evidence="4 14">Indolepyruvate oxidoreductase subunit IorA</fullName>
        <shortName evidence="14">IOR</shortName>
        <ecNumber evidence="3 14">1.2.7.8</ecNumber>
    </recommendedName>
    <alternativeName>
        <fullName evidence="12 14">Indolepyruvate ferredoxin oxidoreductase subunit alpha</fullName>
    </alternativeName>
</protein>
<dbReference type="InterPro" id="IPR029061">
    <property type="entry name" value="THDP-binding"/>
</dbReference>
<dbReference type="InterPro" id="IPR045025">
    <property type="entry name" value="HACL1-like"/>
</dbReference>
<dbReference type="HOGENOM" id="CLU_017727_0_0_2"/>
<evidence type="ECO:0000256" key="1">
    <source>
        <dbReference type="ARBA" id="ARBA00002995"/>
    </source>
</evidence>
<keyword evidence="11 14" id="KW-0411">Iron-sulfur</keyword>
<accession>Q9HJF7</accession>
<feature type="domain" description="4Fe-4S ferredoxin-type" evidence="16">
    <location>
        <begin position="536"/>
        <end position="559"/>
    </location>
</feature>
<feature type="binding site" evidence="15">
    <location>
        <position position="551"/>
    </location>
    <ligand>
        <name>[4Fe-4S] cluster</name>
        <dbReference type="ChEBI" id="CHEBI:49883"/>
        <label>1</label>
    </ligand>
</feature>
<dbReference type="PIRSF" id="PIRSF006439">
    <property type="entry name" value="Indolepyruvate_ferr_oxidored"/>
    <property type="match status" value="1"/>
</dbReference>
<dbReference type="PANTHER" id="PTHR43710:SF7">
    <property type="entry name" value="INDOLEPYRUVATE OXIDOREDUCTASE SUBUNIT IORA"/>
    <property type="match status" value="1"/>
</dbReference>
<comment type="catalytic activity">
    <reaction evidence="13 14">
        <text>indole-3-pyruvate + 2 oxidized [2Fe-2S]-[ferredoxin] + CoA = (indol-3-yl)acetyl-CoA + 2 reduced [2Fe-2S]-[ferredoxin] + CO2 + H(+)</text>
        <dbReference type="Rhea" id="RHEA:12645"/>
        <dbReference type="Rhea" id="RHEA-COMP:10000"/>
        <dbReference type="Rhea" id="RHEA-COMP:10001"/>
        <dbReference type="ChEBI" id="CHEBI:15378"/>
        <dbReference type="ChEBI" id="CHEBI:16526"/>
        <dbReference type="ChEBI" id="CHEBI:17640"/>
        <dbReference type="ChEBI" id="CHEBI:33737"/>
        <dbReference type="ChEBI" id="CHEBI:33738"/>
        <dbReference type="ChEBI" id="CHEBI:57271"/>
        <dbReference type="ChEBI" id="CHEBI:57287"/>
        <dbReference type="EC" id="1.2.7.8"/>
    </reaction>
</comment>
<evidence type="ECO:0000256" key="11">
    <source>
        <dbReference type="ARBA" id="ARBA00023014"/>
    </source>
</evidence>
<dbReference type="CDD" id="cd02008">
    <property type="entry name" value="TPP_IOR_alpha"/>
    <property type="match status" value="1"/>
</dbReference>
<evidence type="ECO:0000256" key="6">
    <source>
        <dbReference type="ARBA" id="ARBA00022485"/>
    </source>
</evidence>
<dbReference type="PaxDb" id="273075-Ta1012"/>
<keyword evidence="7 14" id="KW-0479">Metal-binding</keyword>
<dbReference type="PROSITE" id="PS00198">
    <property type="entry name" value="4FE4S_FER_1"/>
    <property type="match status" value="1"/>
</dbReference>
<evidence type="ECO:0000256" key="8">
    <source>
        <dbReference type="ARBA" id="ARBA00022982"/>
    </source>
</evidence>
<dbReference type="GO" id="GO:0046872">
    <property type="term" value="F:metal ion binding"/>
    <property type="evidence" value="ECO:0007669"/>
    <property type="project" value="UniProtKB-UniRule"/>
</dbReference>
<dbReference type="eggNOG" id="arCOG01609">
    <property type="taxonomic scope" value="Archaea"/>
</dbReference>
<dbReference type="GO" id="GO:0030976">
    <property type="term" value="F:thiamine pyrophosphate binding"/>
    <property type="evidence" value="ECO:0007669"/>
    <property type="project" value="InterPro"/>
</dbReference>
<feature type="binding site" evidence="15">
    <location>
        <position position="548"/>
    </location>
    <ligand>
        <name>[4Fe-4S] cluster</name>
        <dbReference type="ChEBI" id="CHEBI:49883"/>
        <label>1</label>
    </ligand>
</feature>
<keyword evidence="5 14" id="KW-0813">Transport</keyword>
<dbReference type="Gene3D" id="3.30.70.20">
    <property type="match status" value="1"/>
</dbReference>
<keyword evidence="6 14" id="KW-0004">4Fe-4S</keyword>
<feature type="binding site" evidence="15">
    <location>
        <position position="574"/>
    </location>
    <ligand>
        <name>[4Fe-4S] cluster</name>
        <dbReference type="ChEBI" id="CHEBI:49883"/>
        <label>2</label>
    </ligand>
</feature>
<dbReference type="Pfam" id="PF01855">
    <property type="entry name" value="POR_N"/>
    <property type="match status" value="1"/>
</dbReference>
<dbReference type="GO" id="GO:0051539">
    <property type="term" value="F:4 iron, 4 sulfur cluster binding"/>
    <property type="evidence" value="ECO:0007669"/>
    <property type="project" value="UniProtKB-UniRule"/>
</dbReference>
<evidence type="ECO:0000256" key="4">
    <source>
        <dbReference type="ARBA" id="ARBA00017710"/>
    </source>
</evidence>
<evidence type="ECO:0000256" key="12">
    <source>
        <dbReference type="ARBA" id="ARBA00030514"/>
    </source>
</evidence>
<proteinExistence type="predicted"/>
<evidence type="ECO:0000259" key="16">
    <source>
        <dbReference type="PROSITE" id="PS51379"/>
    </source>
</evidence>
<evidence type="ECO:0000256" key="13">
    <source>
        <dbReference type="ARBA" id="ARBA00048332"/>
    </source>
</evidence>
<dbReference type="CDD" id="cd07034">
    <property type="entry name" value="TPP_PYR_PFOR_IOR-alpha_like"/>
    <property type="match status" value="1"/>
</dbReference>
<dbReference type="InterPro" id="IPR017896">
    <property type="entry name" value="4Fe4S_Fe-S-bd"/>
</dbReference>
<dbReference type="InterPro" id="IPR017721">
    <property type="entry name" value="IorA"/>
</dbReference>
<dbReference type="Pfam" id="PF00037">
    <property type="entry name" value="Fer4"/>
    <property type="match status" value="1"/>
</dbReference>
<dbReference type="FunFam" id="3.40.50.970:FF:000039">
    <property type="entry name" value="Indolepyruvate oxidoreductase subunit IorA"/>
    <property type="match status" value="1"/>
</dbReference>
<evidence type="ECO:0000313" key="17">
    <source>
        <dbReference type="EMBL" id="CAC12141.1"/>
    </source>
</evidence>
<dbReference type="SUPFAM" id="SSF54862">
    <property type="entry name" value="4Fe-4S ferredoxins"/>
    <property type="match status" value="1"/>
</dbReference>
<gene>
    <name evidence="17" type="ordered locus">Ta1012</name>
</gene>
<dbReference type="Proteomes" id="UP000001024">
    <property type="component" value="Chromosome"/>
</dbReference>
<dbReference type="PROSITE" id="PS51379">
    <property type="entry name" value="4FE4S_FER_2"/>
    <property type="match status" value="2"/>
</dbReference>
<keyword evidence="8 14" id="KW-0249">Electron transport</keyword>
<feature type="binding site" evidence="15">
    <location>
        <position position="580"/>
    </location>
    <ligand>
        <name>[4Fe-4S] cluster</name>
        <dbReference type="ChEBI" id="CHEBI:49883"/>
        <label>2</label>
    </ligand>
</feature>
<dbReference type="EC" id="1.2.7.8" evidence="3 14"/>
<evidence type="ECO:0000256" key="2">
    <source>
        <dbReference type="ARBA" id="ARBA00011238"/>
    </source>
</evidence>
<comment type="subunit">
    <text evidence="2 14">Heterodimer of the IorA and IorB subunits.</text>
</comment>
<dbReference type="InterPro" id="IPR017900">
    <property type="entry name" value="4Fe4S_Fe_S_CS"/>
</dbReference>
<dbReference type="Pfam" id="PF02775">
    <property type="entry name" value="TPP_enzyme_C"/>
    <property type="match status" value="1"/>
</dbReference>
<evidence type="ECO:0000256" key="3">
    <source>
        <dbReference type="ARBA" id="ARBA00012812"/>
    </source>
</evidence>
<dbReference type="Gene3D" id="3.40.50.920">
    <property type="match status" value="1"/>
</dbReference>
<feature type="domain" description="4Fe-4S ferredoxin-type" evidence="16">
    <location>
        <begin position="566"/>
        <end position="594"/>
    </location>
</feature>
<organism evidence="17 18">
    <name type="scientific">Thermoplasma acidophilum (strain ATCC 25905 / DSM 1728 / JCM 9062 / NBRC 15155 / AMRC-C165)</name>
    <dbReference type="NCBI Taxonomy" id="273075"/>
    <lineage>
        <taxon>Archaea</taxon>
        <taxon>Methanobacteriati</taxon>
        <taxon>Thermoplasmatota</taxon>
        <taxon>Thermoplasmata</taxon>
        <taxon>Thermoplasmatales</taxon>
        <taxon>Thermoplasmataceae</taxon>
        <taxon>Thermoplasma</taxon>
    </lineage>
</organism>
<evidence type="ECO:0000256" key="7">
    <source>
        <dbReference type="ARBA" id="ARBA00022723"/>
    </source>
</evidence>
<name>Q9HJF7_THEAC</name>
<dbReference type="Gene3D" id="3.40.50.970">
    <property type="match status" value="2"/>
</dbReference>
<evidence type="ECO:0000256" key="15">
    <source>
        <dbReference type="PIRSR" id="PIRSR006439-50"/>
    </source>
</evidence>
<dbReference type="GO" id="GO:0006082">
    <property type="term" value="P:organic acid metabolic process"/>
    <property type="evidence" value="ECO:0007669"/>
    <property type="project" value="UniProtKB-ARBA"/>
</dbReference>
<feature type="binding site" evidence="15">
    <location>
        <position position="584"/>
    </location>
    <ligand>
        <name>[4Fe-4S] cluster</name>
        <dbReference type="ChEBI" id="CHEBI:49883"/>
        <label>1</label>
    </ligand>
</feature>
<dbReference type="RefSeq" id="WP_010901423.1">
    <property type="nucleotide sequence ID" value="NC_002578.1"/>
</dbReference>
<dbReference type="SUPFAM" id="SSF52518">
    <property type="entry name" value="Thiamin diphosphate-binding fold (THDP-binding)"/>
    <property type="match status" value="2"/>
</dbReference>
<keyword evidence="10 14" id="KW-0408">Iron</keyword>
<comment type="cofactor">
    <cofactor evidence="14 15">
        <name>[4Fe-4S] cluster</name>
        <dbReference type="ChEBI" id="CHEBI:49883"/>
    </cofactor>
    <text evidence="14 15">Binds 2 [4Fe-4S] clusters. In this family the first cluster has a non-standard and varying [4Fe-4S] binding motif CX(2)CX(2)CX(4-5)CP.</text>
</comment>
<dbReference type="EnsemblBacteria" id="CAC12141">
    <property type="protein sequence ID" value="CAC12141"/>
    <property type="gene ID" value="CAC12141"/>
</dbReference>
<dbReference type="InterPro" id="IPR011766">
    <property type="entry name" value="TPP_enzyme_TPP-bd"/>
</dbReference>
<feature type="binding site" evidence="15">
    <location>
        <position position="545"/>
    </location>
    <ligand>
        <name>[4Fe-4S] cluster</name>
        <dbReference type="ChEBI" id="CHEBI:49883"/>
        <label>1</label>
    </ligand>
</feature>
<dbReference type="InterPro" id="IPR002880">
    <property type="entry name" value="Pyrv_Fd/Flavodoxin_OxRdtase_N"/>
</dbReference>
<dbReference type="EMBL" id="AL445066">
    <property type="protein sequence ID" value="CAC12141.1"/>
    <property type="molecule type" value="Genomic_DNA"/>
</dbReference>
<comment type="function">
    <text evidence="1 14">Catalyzes the ferredoxin-dependent oxidative decarboxylation of arylpyruvates.</text>
</comment>
<dbReference type="PANTHER" id="PTHR43710">
    <property type="entry name" value="2-HYDROXYACYL-COA LYASE"/>
    <property type="match status" value="1"/>
</dbReference>
<dbReference type="AlphaFoldDB" id="Q9HJF7"/>
<dbReference type="GO" id="GO:0044272">
    <property type="term" value="P:sulfur compound biosynthetic process"/>
    <property type="evidence" value="ECO:0007669"/>
    <property type="project" value="UniProtKB-ARBA"/>
</dbReference>
<sequence>MMPKAKFMIGNEAIAAAAVHAGVSVAAGYPGTPSTEIIENVRKFGPDVYVEWSVNEKIAFETAYGAAMSGGTGLVAVKHVGLNVASDPMFSSSYTGITGSLVIVSADDSSMWSSQNEQDNRFYGLHALIPVLEPYDVQSAYDLTLKAFEVSRLFHHPVILRTTTRIGHVRSNVIYEDHHEPLRGKVIKDPNTYVLAPENARSDRKKQLERWREISDYLSSLCSYEPDGGDSIIITGGISYSYLKEALEDAGIHTNVLRLDATVPIPESAILNHINGIRRVLVVEENDPVMEMQVADILLRNGKAVEFHGKDLIPIEGEMTFEKLKAGLFAFFGMKYSGSYFQDEPLTPRPPALCPGCPHRSSFFDIKKGLSRVSMQNSFFSGDIGCYTLGALPPFREQDSATNMGSSLGISNGVFRSTDQVPVAVIGDSTFFHSGIEGVANAVYNNTAEIIVVLDNRSTAMTGQQPSPSTAIDIGNVCRAMGIEYVETFDPFDVDAGEKAVQQAAEYVKKTLKPAVIIAKRACALEVLEKVDSETPKAYVDSNRCTGCTICYDFFTCPSILPLSNKKATIDDSCIGCGACVEVCPFNAISVKGEKPAGWEEAWNA</sequence>
<evidence type="ECO:0000256" key="14">
    <source>
        <dbReference type="PIRNR" id="PIRNR006439"/>
    </source>
</evidence>
<evidence type="ECO:0000256" key="5">
    <source>
        <dbReference type="ARBA" id="ARBA00022448"/>
    </source>
</evidence>
<evidence type="ECO:0000313" key="18">
    <source>
        <dbReference type="Proteomes" id="UP000001024"/>
    </source>
</evidence>
<dbReference type="InParanoid" id="Q9HJF7"/>